<proteinExistence type="predicted"/>
<accession>A0A2S5GG02</accession>
<gene>
    <name evidence="1" type="ORF">C4B60_00470</name>
</gene>
<comment type="caution">
    <text evidence="1">The sequence shown here is derived from an EMBL/GenBank/DDBJ whole genome shotgun (WGS) entry which is preliminary data.</text>
</comment>
<name>A0A2S5GG02_9BACL</name>
<organism evidence="1 2">
    <name type="scientific">Jeotgalibacillus proteolyticus</name>
    <dbReference type="NCBI Taxonomy" id="2082395"/>
    <lineage>
        <taxon>Bacteria</taxon>
        <taxon>Bacillati</taxon>
        <taxon>Bacillota</taxon>
        <taxon>Bacilli</taxon>
        <taxon>Bacillales</taxon>
        <taxon>Caryophanaceae</taxon>
        <taxon>Jeotgalibacillus</taxon>
    </lineage>
</organism>
<dbReference type="EMBL" id="PREZ01000001">
    <property type="protein sequence ID" value="PPA71888.1"/>
    <property type="molecule type" value="Genomic_DNA"/>
</dbReference>
<evidence type="ECO:0000313" key="1">
    <source>
        <dbReference type="EMBL" id="PPA71888.1"/>
    </source>
</evidence>
<reference evidence="1 2" key="1">
    <citation type="submission" date="2018-02" db="EMBL/GenBank/DDBJ databases">
        <title>Jeotgalibacillus proteolyticum sp. nov. a protease producing bacterium isolated from ocean sediments of Laizhou Bay.</title>
        <authorList>
            <person name="Li Y."/>
        </authorList>
    </citation>
    <scope>NUCLEOTIDE SEQUENCE [LARGE SCALE GENOMIC DNA]</scope>
    <source>
        <strain evidence="1 2">22-7</strain>
    </source>
</reference>
<keyword evidence="2" id="KW-1185">Reference proteome</keyword>
<dbReference type="OrthoDB" id="2453421at2"/>
<dbReference type="RefSeq" id="WP_104055630.1">
    <property type="nucleotide sequence ID" value="NZ_PREZ01000001.1"/>
</dbReference>
<dbReference type="AlphaFoldDB" id="A0A2S5GG02"/>
<dbReference type="Proteomes" id="UP000239047">
    <property type="component" value="Unassembled WGS sequence"/>
</dbReference>
<protein>
    <submittedName>
        <fullName evidence="1">Uncharacterized protein</fullName>
    </submittedName>
</protein>
<evidence type="ECO:0000313" key="2">
    <source>
        <dbReference type="Proteomes" id="UP000239047"/>
    </source>
</evidence>
<sequence>MKLIRWTYAGRGRIRAYFDLFPASTVVLSKIRTFYFVRQVQWNERDPVVAKKHLQEMEYLINEELDTIEAYKKRRSST</sequence>